<gene>
    <name evidence="2" type="ORF">NEZAVI_LOCUS568</name>
</gene>
<dbReference type="Gene3D" id="3.40.525.10">
    <property type="entry name" value="CRAL-TRIO lipid binding domain"/>
    <property type="match status" value="1"/>
</dbReference>
<dbReference type="InterPro" id="IPR001251">
    <property type="entry name" value="CRAL-TRIO_dom"/>
</dbReference>
<dbReference type="InterPro" id="IPR036865">
    <property type="entry name" value="CRAL-TRIO_dom_sf"/>
</dbReference>
<evidence type="ECO:0000313" key="3">
    <source>
        <dbReference type="Proteomes" id="UP001152798"/>
    </source>
</evidence>
<dbReference type="PANTHER" id="PTHR10174:SF213">
    <property type="entry name" value="CRAL-TRIO DOMAIN-CONTAINING PROTEIN"/>
    <property type="match status" value="1"/>
</dbReference>
<evidence type="ECO:0000313" key="2">
    <source>
        <dbReference type="EMBL" id="CAH1389108.1"/>
    </source>
</evidence>
<keyword evidence="3" id="KW-1185">Reference proteome</keyword>
<dbReference type="AlphaFoldDB" id="A0A9P0E3F6"/>
<dbReference type="GO" id="GO:0016020">
    <property type="term" value="C:membrane"/>
    <property type="evidence" value="ECO:0007669"/>
    <property type="project" value="TreeGrafter"/>
</dbReference>
<dbReference type="OrthoDB" id="1434354at2759"/>
<dbReference type="EMBL" id="OV725077">
    <property type="protein sequence ID" value="CAH1389108.1"/>
    <property type="molecule type" value="Genomic_DNA"/>
</dbReference>
<proteinExistence type="predicted"/>
<sequence>MRYPFKNLTNVVDNNKKEDIRSIREWLKHQPHLPSISDEFIMLFLHCNYFSLDRTKVTINSYFTVRAENKDLFTKWEVDEFDYETYELAPIPKKTPEGYNVLLYRLKDPDPNKFIFQEGLRGFLSFNDVRISEDGLCPGYIVIFDMKGCSMGHLARATPYMNYIKAFMIYIQEGHPARLKGVHVINTVWFVDKILNLVKPLIHSEVMELLHFHHTLDTLKEFVPLELLPEEYGGDSKPTAVIHEEHTKLMKEEYKEWLRGCDSLVADLQKRPQKSKQDIMEGSFRSLSID</sequence>
<dbReference type="SMART" id="SM00516">
    <property type="entry name" value="SEC14"/>
    <property type="match status" value="1"/>
</dbReference>
<protein>
    <recommendedName>
        <fullName evidence="1">CRAL-TRIO domain-containing protein</fullName>
    </recommendedName>
</protein>
<dbReference type="SUPFAM" id="SSF52087">
    <property type="entry name" value="CRAL/TRIO domain"/>
    <property type="match status" value="1"/>
</dbReference>
<reference evidence="2" key="1">
    <citation type="submission" date="2022-01" db="EMBL/GenBank/DDBJ databases">
        <authorList>
            <person name="King R."/>
        </authorList>
    </citation>
    <scope>NUCLEOTIDE SEQUENCE</scope>
</reference>
<dbReference type="Pfam" id="PF00650">
    <property type="entry name" value="CRAL_TRIO"/>
    <property type="match status" value="1"/>
</dbReference>
<dbReference type="PANTHER" id="PTHR10174">
    <property type="entry name" value="ALPHA-TOCOPHEROL TRANSFER PROTEIN-RELATED"/>
    <property type="match status" value="1"/>
</dbReference>
<organism evidence="2 3">
    <name type="scientific">Nezara viridula</name>
    <name type="common">Southern green stink bug</name>
    <name type="synonym">Cimex viridulus</name>
    <dbReference type="NCBI Taxonomy" id="85310"/>
    <lineage>
        <taxon>Eukaryota</taxon>
        <taxon>Metazoa</taxon>
        <taxon>Ecdysozoa</taxon>
        <taxon>Arthropoda</taxon>
        <taxon>Hexapoda</taxon>
        <taxon>Insecta</taxon>
        <taxon>Pterygota</taxon>
        <taxon>Neoptera</taxon>
        <taxon>Paraneoptera</taxon>
        <taxon>Hemiptera</taxon>
        <taxon>Heteroptera</taxon>
        <taxon>Panheteroptera</taxon>
        <taxon>Pentatomomorpha</taxon>
        <taxon>Pentatomoidea</taxon>
        <taxon>Pentatomidae</taxon>
        <taxon>Pentatominae</taxon>
        <taxon>Nezara</taxon>
    </lineage>
</organism>
<dbReference type="GO" id="GO:1902936">
    <property type="term" value="F:phosphatidylinositol bisphosphate binding"/>
    <property type="evidence" value="ECO:0007669"/>
    <property type="project" value="TreeGrafter"/>
</dbReference>
<dbReference type="Proteomes" id="UP001152798">
    <property type="component" value="Chromosome 1"/>
</dbReference>
<accession>A0A9P0E3F6</accession>
<dbReference type="PRINTS" id="PR00180">
    <property type="entry name" value="CRETINALDHBP"/>
</dbReference>
<dbReference type="SUPFAM" id="SSF46938">
    <property type="entry name" value="CRAL/TRIO N-terminal domain"/>
    <property type="match status" value="1"/>
</dbReference>
<dbReference type="CDD" id="cd00170">
    <property type="entry name" value="SEC14"/>
    <property type="match status" value="1"/>
</dbReference>
<dbReference type="PROSITE" id="PS50191">
    <property type="entry name" value="CRAL_TRIO"/>
    <property type="match status" value="1"/>
</dbReference>
<evidence type="ECO:0000259" key="1">
    <source>
        <dbReference type="PROSITE" id="PS50191"/>
    </source>
</evidence>
<dbReference type="InterPro" id="IPR036273">
    <property type="entry name" value="CRAL/TRIO_N_dom_sf"/>
</dbReference>
<feature type="domain" description="CRAL-TRIO" evidence="1">
    <location>
        <begin position="37"/>
        <end position="240"/>
    </location>
</feature>
<name>A0A9P0E3F6_NEZVI</name>